<evidence type="ECO:0000256" key="8">
    <source>
        <dbReference type="RuleBase" id="RU361216"/>
    </source>
</evidence>
<feature type="transmembrane region" description="Helical" evidence="8">
    <location>
        <begin position="271"/>
        <end position="292"/>
    </location>
</feature>
<keyword evidence="7" id="KW-0325">Glycoprotein</keyword>
<dbReference type="InterPro" id="IPR050746">
    <property type="entry name" value="DAACS"/>
</dbReference>
<evidence type="ECO:0000313" key="10">
    <source>
        <dbReference type="Proteomes" id="UP001152795"/>
    </source>
</evidence>
<feature type="transmembrane region" description="Helical" evidence="8">
    <location>
        <begin position="336"/>
        <end position="357"/>
    </location>
</feature>
<accession>A0A7D9HYI5</accession>
<dbReference type="PANTHER" id="PTHR11958:SF63">
    <property type="entry name" value="AMINO ACID TRANSPORTER"/>
    <property type="match status" value="1"/>
</dbReference>
<evidence type="ECO:0000256" key="7">
    <source>
        <dbReference type="ARBA" id="ARBA00023180"/>
    </source>
</evidence>
<evidence type="ECO:0000256" key="2">
    <source>
        <dbReference type="ARBA" id="ARBA00022448"/>
    </source>
</evidence>
<name>A0A7D9HYI5_PARCT</name>
<dbReference type="PROSITE" id="PS00714">
    <property type="entry name" value="NA_DICARBOXYL_SYMP_2"/>
    <property type="match status" value="1"/>
</dbReference>
<dbReference type="InterPro" id="IPR018107">
    <property type="entry name" value="Na-dicarboxylate_symporter_CS"/>
</dbReference>
<evidence type="ECO:0000256" key="3">
    <source>
        <dbReference type="ARBA" id="ARBA00022692"/>
    </source>
</evidence>
<comment type="similarity">
    <text evidence="8">Belongs to the dicarboxylate/amino acid:cation symporter (DAACS) (TC 2.A.23) family.</text>
</comment>
<dbReference type="GO" id="GO:0015501">
    <property type="term" value="F:glutamate:sodium symporter activity"/>
    <property type="evidence" value="ECO:0007669"/>
    <property type="project" value="TreeGrafter"/>
</dbReference>
<organism evidence="9 10">
    <name type="scientific">Paramuricea clavata</name>
    <name type="common">Red gorgonian</name>
    <name type="synonym">Violescent sea-whip</name>
    <dbReference type="NCBI Taxonomy" id="317549"/>
    <lineage>
        <taxon>Eukaryota</taxon>
        <taxon>Metazoa</taxon>
        <taxon>Cnidaria</taxon>
        <taxon>Anthozoa</taxon>
        <taxon>Octocorallia</taxon>
        <taxon>Malacalcyonacea</taxon>
        <taxon>Plexauridae</taxon>
        <taxon>Paramuricea</taxon>
    </lineage>
</organism>
<evidence type="ECO:0000256" key="6">
    <source>
        <dbReference type="ARBA" id="ARBA00023136"/>
    </source>
</evidence>
<dbReference type="GO" id="GO:0005886">
    <property type="term" value="C:plasma membrane"/>
    <property type="evidence" value="ECO:0007669"/>
    <property type="project" value="TreeGrafter"/>
</dbReference>
<dbReference type="EMBL" id="CACRXK020002218">
    <property type="protein sequence ID" value="CAB3993250.1"/>
    <property type="molecule type" value="Genomic_DNA"/>
</dbReference>
<reference evidence="9" key="1">
    <citation type="submission" date="2020-04" db="EMBL/GenBank/DDBJ databases">
        <authorList>
            <person name="Alioto T."/>
            <person name="Alioto T."/>
            <person name="Gomez Garrido J."/>
        </authorList>
    </citation>
    <scope>NUCLEOTIDE SEQUENCE</scope>
    <source>
        <strain evidence="9">A484AB</strain>
    </source>
</reference>
<dbReference type="PANTHER" id="PTHR11958">
    <property type="entry name" value="SODIUM/DICARBOXYLATE SYMPORTER-RELATED"/>
    <property type="match status" value="1"/>
</dbReference>
<keyword evidence="2 8" id="KW-0813">Transport</keyword>
<feature type="transmembrane region" description="Helical" evidence="8">
    <location>
        <begin position="96"/>
        <end position="118"/>
    </location>
</feature>
<feature type="transmembrane region" description="Helical" evidence="8">
    <location>
        <begin position="60"/>
        <end position="84"/>
    </location>
</feature>
<keyword evidence="4 8" id="KW-0769">Symport</keyword>
<dbReference type="GO" id="GO:0015175">
    <property type="term" value="F:neutral L-amino acid transmembrane transporter activity"/>
    <property type="evidence" value="ECO:0007669"/>
    <property type="project" value="TreeGrafter"/>
</dbReference>
<dbReference type="AlphaFoldDB" id="A0A7D9HYI5"/>
<evidence type="ECO:0000313" key="9">
    <source>
        <dbReference type="EMBL" id="CAB3993250.1"/>
    </source>
</evidence>
<dbReference type="InterPro" id="IPR001991">
    <property type="entry name" value="Na-dicarboxylate_symporter"/>
</dbReference>
<sequence length="531" mass="58046">MPLKDSYCLQWLRENLLLILIMVGVLIGFLFGILVNDTVQNSTDPTPKEAAMYISFPGEIFLRMLKLIILPLIVSSIIVAVAVLDNKSTGKLGKRAVIYYMSTTVLAVILGIVLVSSIKPGATKSAGKSEEQQHVEAVHSIFDLIRNCFPDNLVGAAFQSTSTKFTKKPKGFKFTNKSVEDYKNSAKNLTKLLRNGFLNPWSVSYNQNVFQMIEESGSDYEYDGLKTDGRLNIIGILVFSIAFGIILSKMGERGRPMTQWFSIMLEVTMKLVEIIMWFSPIGICSLIAGKLAGMEDIKDNLESLGLYMLTVIVGLLIHALITLPIIYFVIVRKNPLYFFFGMGSALLTAFGTSSSAATMPVTLKCLEQKNNIDPRVAQFVIPIGATVNMDGTALYEAVAPIFIAQRHYGGSVDFGKTLLVCITATIASIGAAGIPSAGLVTMILVLQAVGLPSDDIALIVAVDWFLDRIRTTVNVWGDSLGAAIVEHLSRKDLLAVDYGNEPLPGAVDRTEGHEMDEVTPLENATDEFTYL</sequence>
<evidence type="ECO:0000256" key="5">
    <source>
        <dbReference type="ARBA" id="ARBA00022989"/>
    </source>
</evidence>
<feature type="transmembrane region" description="Helical" evidence="8">
    <location>
        <begin position="304"/>
        <end position="329"/>
    </location>
</feature>
<dbReference type="PRINTS" id="PR00173">
    <property type="entry name" value="EDTRNSPORT"/>
</dbReference>
<keyword evidence="6 8" id="KW-0472">Membrane</keyword>
<dbReference type="Gene3D" id="1.10.3860.10">
    <property type="entry name" value="Sodium:dicarboxylate symporter"/>
    <property type="match status" value="1"/>
</dbReference>
<comment type="subcellular location">
    <subcellularLocation>
        <location evidence="1 8">Membrane</location>
        <topology evidence="1 8">Multi-pass membrane protein</topology>
    </subcellularLocation>
</comment>
<comment type="caution">
    <text evidence="9">The sequence shown here is derived from an EMBL/GenBank/DDBJ whole genome shotgun (WGS) entry which is preliminary data.</text>
</comment>
<keyword evidence="10" id="KW-1185">Reference proteome</keyword>
<feature type="transmembrane region" description="Helical" evidence="8">
    <location>
        <begin position="16"/>
        <end position="35"/>
    </location>
</feature>
<dbReference type="InterPro" id="IPR036458">
    <property type="entry name" value="Na:dicarbo_symporter_sf"/>
</dbReference>
<dbReference type="SUPFAM" id="SSF118215">
    <property type="entry name" value="Proton glutamate symport protein"/>
    <property type="match status" value="1"/>
</dbReference>
<keyword evidence="5 8" id="KW-1133">Transmembrane helix</keyword>
<dbReference type="Proteomes" id="UP001152795">
    <property type="component" value="Unassembled WGS sequence"/>
</dbReference>
<proteinExistence type="inferred from homology"/>
<protein>
    <recommendedName>
        <fullName evidence="8">Amino acid transporter</fullName>
    </recommendedName>
</protein>
<feature type="transmembrane region" description="Helical" evidence="8">
    <location>
        <begin position="231"/>
        <end position="250"/>
    </location>
</feature>
<dbReference type="Pfam" id="PF00375">
    <property type="entry name" value="SDF"/>
    <property type="match status" value="1"/>
</dbReference>
<dbReference type="OrthoDB" id="5877963at2759"/>
<evidence type="ECO:0000256" key="4">
    <source>
        <dbReference type="ARBA" id="ARBA00022847"/>
    </source>
</evidence>
<feature type="transmembrane region" description="Helical" evidence="8">
    <location>
        <begin position="417"/>
        <end position="446"/>
    </location>
</feature>
<evidence type="ECO:0000256" key="1">
    <source>
        <dbReference type="ARBA" id="ARBA00004141"/>
    </source>
</evidence>
<dbReference type="PROSITE" id="PS00713">
    <property type="entry name" value="NA_DICARBOXYL_SYMP_1"/>
    <property type="match status" value="1"/>
</dbReference>
<keyword evidence="3 8" id="KW-0812">Transmembrane</keyword>
<gene>
    <name evidence="9" type="ORF">PACLA_8A070506</name>
</gene>
<dbReference type="GO" id="GO:0005313">
    <property type="term" value="F:L-glutamate transmembrane transporter activity"/>
    <property type="evidence" value="ECO:0007669"/>
    <property type="project" value="TreeGrafter"/>
</dbReference>